<dbReference type="Proteomes" id="UP000663882">
    <property type="component" value="Unassembled WGS sequence"/>
</dbReference>
<feature type="region of interest" description="Disordered" evidence="1">
    <location>
        <begin position="20"/>
        <end position="57"/>
    </location>
</feature>
<dbReference type="OrthoDB" id="10015885at2759"/>
<proteinExistence type="predicted"/>
<organism evidence="2 4">
    <name type="scientific">Rotaria sordida</name>
    <dbReference type="NCBI Taxonomy" id="392033"/>
    <lineage>
        <taxon>Eukaryota</taxon>
        <taxon>Metazoa</taxon>
        <taxon>Spiralia</taxon>
        <taxon>Gnathifera</taxon>
        <taxon>Rotifera</taxon>
        <taxon>Eurotatoria</taxon>
        <taxon>Bdelloidea</taxon>
        <taxon>Philodinida</taxon>
        <taxon>Philodinidae</taxon>
        <taxon>Rotaria</taxon>
    </lineage>
</organism>
<evidence type="ECO:0000313" key="2">
    <source>
        <dbReference type="EMBL" id="CAF0837396.1"/>
    </source>
</evidence>
<dbReference type="AlphaFoldDB" id="A0A813VAB7"/>
<feature type="compositionally biased region" description="Basic and acidic residues" evidence="1">
    <location>
        <begin position="20"/>
        <end position="34"/>
    </location>
</feature>
<accession>A0A813VAB7</accession>
<gene>
    <name evidence="3" type="ORF">OTI717_LOCUS5587</name>
    <name evidence="2" type="ORF">RFH988_LOCUS5757</name>
</gene>
<evidence type="ECO:0000256" key="1">
    <source>
        <dbReference type="SAM" id="MobiDB-lite"/>
    </source>
</evidence>
<reference evidence="2" key="1">
    <citation type="submission" date="2021-02" db="EMBL/GenBank/DDBJ databases">
        <authorList>
            <person name="Nowell W R."/>
        </authorList>
    </citation>
    <scope>NUCLEOTIDE SEQUENCE</scope>
</reference>
<dbReference type="EMBL" id="CAJNOO010000166">
    <property type="protein sequence ID" value="CAF0837396.1"/>
    <property type="molecule type" value="Genomic_DNA"/>
</dbReference>
<dbReference type="EMBL" id="CAJOAX010000369">
    <property type="protein sequence ID" value="CAF3576562.1"/>
    <property type="molecule type" value="Genomic_DNA"/>
</dbReference>
<protein>
    <submittedName>
        <fullName evidence="2">Uncharacterized protein</fullName>
    </submittedName>
</protein>
<evidence type="ECO:0000313" key="3">
    <source>
        <dbReference type="EMBL" id="CAF3576562.1"/>
    </source>
</evidence>
<sequence length="105" mass="12276">MNRQSNKIDQVTKEIHRKQEQLRLRKKTNSEIHSTKPISIIYSEDKNNENNESPDSTISISNGIQQSTVPTQKLIVHQYYNVYVGMSDEEWTKARDAFIAAYFKE</sequence>
<name>A0A813VAB7_9BILA</name>
<comment type="caution">
    <text evidence="2">The sequence shown here is derived from an EMBL/GenBank/DDBJ whole genome shotgun (WGS) entry which is preliminary data.</text>
</comment>
<dbReference type="Proteomes" id="UP000663823">
    <property type="component" value="Unassembled WGS sequence"/>
</dbReference>
<evidence type="ECO:0000313" key="4">
    <source>
        <dbReference type="Proteomes" id="UP000663882"/>
    </source>
</evidence>